<feature type="signal peptide" evidence="1">
    <location>
        <begin position="1"/>
        <end position="25"/>
    </location>
</feature>
<keyword evidence="1" id="KW-0732">Signal</keyword>
<dbReference type="Proteomes" id="UP000695000">
    <property type="component" value="Unplaced"/>
</dbReference>
<evidence type="ECO:0000313" key="2">
    <source>
        <dbReference type="Proteomes" id="UP000695000"/>
    </source>
</evidence>
<organism evidence="2 3">
    <name type="scientific">Nicrophorus vespilloides</name>
    <name type="common">Boreal carrion beetle</name>
    <dbReference type="NCBI Taxonomy" id="110193"/>
    <lineage>
        <taxon>Eukaryota</taxon>
        <taxon>Metazoa</taxon>
        <taxon>Ecdysozoa</taxon>
        <taxon>Arthropoda</taxon>
        <taxon>Hexapoda</taxon>
        <taxon>Insecta</taxon>
        <taxon>Pterygota</taxon>
        <taxon>Neoptera</taxon>
        <taxon>Endopterygota</taxon>
        <taxon>Coleoptera</taxon>
        <taxon>Polyphaga</taxon>
        <taxon>Staphyliniformia</taxon>
        <taxon>Silphidae</taxon>
        <taxon>Nicrophorinae</taxon>
        <taxon>Nicrophorus</taxon>
    </lineage>
</organism>
<feature type="chain" id="PRO_5045039280" evidence="1">
    <location>
        <begin position="26"/>
        <end position="104"/>
    </location>
</feature>
<gene>
    <name evidence="3" type="primary">LOC108562714</name>
</gene>
<dbReference type="GeneID" id="108562714"/>
<dbReference type="RefSeq" id="XP_017776616.1">
    <property type="nucleotide sequence ID" value="XM_017921127.1"/>
</dbReference>
<evidence type="ECO:0000313" key="3">
    <source>
        <dbReference type="RefSeq" id="XP_017776616.1"/>
    </source>
</evidence>
<evidence type="ECO:0000256" key="1">
    <source>
        <dbReference type="SAM" id="SignalP"/>
    </source>
</evidence>
<protein>
    <submittedName>
        <fullName evidence="3">Uncharacterized protein LOC108562714</fullName>
    </submittedName>
</protein>
<name>A0ABM1MPW6_NICVS</name>
<reference evidence="3" key="1">
    <citation type="submission" date="2025-08" db="UniProtKB">
        <authorList>
            <consortium name="RefSeq"/>
        </authorList>
    </citation>
    <scope>IDENTIFICATION</scope>
    <source>
        <tissue evidence="3">Whole Larva</tissue>
    </source>
</reference>
<proteinExistence type="predicted"/>
<accession>A0ABM1MPW6</accession>
<sequence length="104" mass="11753">MVCNMVSLISRSVLVMLIVSSLVSARPQHFGDSSQVLGEQESDGGNALGSPGFSDLQLEMLAHRLAEYNRDLPVGWERMIRSPEMKRQSRFRQCYFNPVSCFKK</sequence>
<keyword evidence="2" id="KW-1185">Reference proteome</keyword>